<name>A0A375GNK2_9BURK</name>
<reference evidence="3" key="1">
    <citation type="submission" date="2018-01" db="EMBL/GenBank/DDBJ databases">
        <authorList>
            <person name="Gaut B.S."/>
            <person name="Morton B.R."/>
            <person name="Clegg M.T."/>
            <person name="Duvall M.R."/>
        </authorList>
    </citation>
    <scope>NUCLEOTIDE SEQUENCE [LARGE SCALE GENOMIC DNA]</scope>
</reference>
<proteinExistence type="predicted"/>
<geneLocation type="plasmid" evidence="3">
    <name>co2235_mp</name>
</geneLocation>
<dbReference type="Proteomes" id="UP000256862">
    <property type="component" value="Plasmid CO2235_mp"/>
</dbReference>
<dbReference type="EMBL" id="OGUS01000059">
    <property type="protein sequence ID" value="SPC06401.1"/>
    <property type="molecule type" value="Genomic_DNA"/>
</dbReference>
<accession>A0A375GNK2</accession>
<dbReference type="AlphaFoldDB" id="A0A375GNK2"/>
<dbReference type="EMBL" id="OGUS01000141">
    <property type="protein sequence ID" value="SPC21762.1"/>
    <property type="molecule type" value="Genomic_DNA"/>
</dbReference>
<comment type="caution">
    <text evidence="1">The sequence shown here is derived from an EMBL/GenBank/DDBJ whole genome shotgun (WGS) entry which is preliminary data.</text>
</comment>
<evidence type="ECO:0000313" key="2">
    <source>
        <dbReference type="EMBL" id="SPC21762.1"/>
    </source>
</evidence>
<evidence type="ECO:0000313" key="1">
    <source>
        <dbReference type="EMBL" id="SPC06401.1"/>
    </source>
</evidence>
<sequence length="24" mass="2421">MSGPLEGVRILDLTRLAEAGPAGP</sequence>
<protein>
    <submittedName>
        <fullName evidence="1">Uncharacterized protein</fullName>
    </submittedName>
</protein>
<organism evidence="1 3">
    <name type="scientific">Cupriavidus oxalaticus</name>
    <dbReference type="NCBI Taxonomy" id="96344"/>
    <lineage>
        <taxon>Bacteria</taxon>
        <taxon>Pseudomonadati</taxon>
        <taxon>Pseudomonadota</taxon>
        <taxon>Betaproteobacteria</taxon>
        <taxon>Burkholderiales</taxon>
        <taxon>Burkholderiaceae</taxon>
        <taxon>Cupriavidus</taxon>
    </lineage>
</organism>
<evidence type="ECO:0000313" key="3">
    <source>
        <dbReference type="Proteomes" id="UP000256862"/>
    </source>
</evidence>
<gene>
    <name evidence="2" type="ORF">CO2235_MP60090</name>
    <name evidence="1" type="ORF">CO2235_U540040</name>
</gene>
<reference evidence="1 3" key="2">
    <citation type="submission" date="2018-01" db="EMBL/GenBank/DDBJ databases">
        <authorList>
            <person name="Clerissi C."/>
        </authorList>
    </citation>
    <scope>NUCLEOTIDE SEQUENCE</scope>
    <source>
        <strain evidence="1">Cupriavidus oxalaticus LMG 2235</strain>
        <plasmid evidence="3">co2235_mp</plasmid>
    </source>
</reference>